<keyword evidence="5" id="KW-1185">Reference proteome</keyword>
<evidence type="ECO:0008006" key="6">
    <source>
        <dbReference type="Google" id="ProtNLM"/>
    </source>
</evidence>
<dbReference type="FunFam" id="1.25.40.10:FF:000333">
    <property type="entry name" value="Pentatricopeptide repeat-containing protein"/>
    <property type="match status" value="1"/>
</dbReference>
<dbReference type="Proteomes" id="UP001141806">
    <property type="component" value="Unassembled WGS sequence"/>
</dbReference>
<dbReference type="Gene3D" id="1.25.40.10">
    <property type="entry name" value="Tetratricopeptide repeat domain"/>
    <property type="match status" value="4"/>
</dbReference>
<accession>A0A9Q0JTQ6</accession>
<dbReference type="PANTHER" id="PTHR47926">
    <property type="entry name" value="PENTATRICOPEPTIDE REPEAT-CONTAINING PROTEIN"/>
    <property type="match status" value="1"/>
</dbReference>
<dbReference type="OrthoDB" id="185373at2759"/>
<feature type="repeat" description="PPR" evidence="3">
    <location>
        <begin position="180"/>
        <end position="214"/>
    </location>
</feature>
<dbReference type="InterPro" id="IPR011990">
    <property type="entry name" value="TPR-like_helical_dom_sf"/>
</dbReference>
<dbReference type="EMBL" id="JAMYWD010000012">
    <property type="protein sequence ID" value="KAJ4950090.1"/>
    <property type="molecule type" value="Genomic_DNA"/>
</dbReference>
<dbReference type="InterPro" id="IPR002885">
    <property type="entry name" value="PPR_rpt"/>
</dbReference>
<reference evidence="4" key="1">
    <citation type="journal article" date="2023" name="Plant J.">
        <title>The genome of the king protea, Protea cynaroides.</title>
        <authorList>
            <person name="Chang J."/>
            <person name="Duong T.A."/>
            <person name="Schoeman C."/>
            <person name="Ma X."/>
            <person name="Roodt D."/>
            <person name="Barker N."/>
            <person name="Li Z."/>
            <person name="Van de Peer Y."/>
            <person name="Mizrachi E."/>
        </authorList>
    </citation>
    <scope>NUCLEOTIDE SEQUENCE</scope>
    <source>
        <tissue evidence="4">Young leaves</tissue>
    </source>
</reference>
<dbReference type="GO" id="GO:0009451">
    <property type="term" value="P:RNA modification"/>
    <property type="evidence" value="ECO:0007669"/>
    <property type="project" value="InterPro"/>
</dbReference>
<feature type="repeat" description="PPR" evidence="3">
    <location>
        <begin position="346"/>
        <end position="380"/>
    </location>
</feature>
<dbReference type="Pfam" id="PF12854">
    <property type="entry name" value="PPR_1"/>
    <property type="match status" value="1"/>
</dbReference>
<dbReference type="NCBIfam" id="TIGR00756">
    <property type="entry name" value="PPR"/>
    <property type="match status" value="6"/>
</dbReference>
<feature type="repeat" description="PPR" evidence="3">
    <location>
        <begin position="77"/>
        <end position="111"/>
    </location>
</feature>
<comment type="similarity">
    <text evidence="1">Belongs to the PPR family. PCMP-H subfamily.</text>
</comment>
<evidence type="ECO:0000256" key="1">
    <source>
        <dbReference type="ARBA" id="ARBA00006643"/>
    </source>
</evidence>
<sequence>MPNGSTTVVDTVHHFASLIEKCLTTRQLKLGGLVHCHLIKTALNFNVFLANRIIHMYSKCDSIESAYNAFDELPIKNTHSWNTIISAACKFGLFDRAQNLFDEMPEPNLVSYNSLISGLSHHGFHKQATDVFKTMQKQYNGLLIDKFTFVSMASTCANLGTLELLRQVHGALVVNGMEMNLIMYNVLIDAYGKCDDPVASFKVFSQMTKRDVVSWTSMVVTYARASQLEKAHWIFNQMPVKNAISWTALITGLAQNGRGDEALDLFEQMQDEGIPPSAFTFVGLLSACADLALIERGKQLHGCITRNSYRSDLFNVFIFNALIDMYAKCGDMKSAKRLFAKIPEKDVISWNSMITGFAQNGYGEESLIVFNKMIEESVIPNHVTFLGLLSACSHIGLVSKGLQILELMEKDFGVCPRSDHYAILIDMLGRMNRLGEAVELINSAPHGPDHIGMWGALLGGCRVHGNLDLARKAAEALFELEPWNAARYVMLSNIYAAANRWDDSCRVRSLMKERGLKKEVAYSIIEVRNARYRFVAEDKSHCQTEEIYEVIDILADQMKDAGFLPYSDDGLLFILGEDEGLLTQVH</sequence>
<gene>
    <name evidence="4" type="ORF">NE237_026922</name>
</gene>
<dbReference type="InterPro" id="IPR046848">
    <property type="entry name" value="E_motif"/>
</dbReference>
<keyword evidence="2" id="KW-0677">Repeat</keyword>
<protein>
    <recommendedName>
        <fullName evidence="6">Pentatricopeptide repeat-containing protein</fullName>
    </recommendedName>
</protein>
<dbReference type="PANTHER" id="PTHR47926:SF346">
    <property type="entry name" value="PENTATRICOPEPTIDE REPEAT-CONTAINING PROTEIN"/>
    <property type="match status" value="1"/>
</dbReference>
<dbReference type="FunFam" id="1.25.40.10:FF:000442">
    <property type="entry name" value="Pentatricopeptide repeat-containing protein At3g49710"/>
    <property type="match status" value="1"/>
</dbReference>
<organism evidence="4 5">
    <name type="scientific">Protea cynaroides</name>
    <dbReference type="NCBI Taxonomy" id="273540"/>
    <lineage>
        <taxon>Eukaryota</taxon>
        <taxon>Viridiplantae</taxon>
        <taxon>Streptophyta</taxon>
        <taxon>Embryophyta</taxon>
        <taxon>Tracheophyta</taxon>
        <taxon>Spermatophyta</taxon>
        <taxon>Magnoliopsida</taxon>
        <taxon>Proteales</taxon>
        <taxon>Proteaceae</taxon>
        <taxon>Protea</taxon>
    </lineage>
</organism>
<dbReference type="PROSITE" id="PS51375">
    <property type="entry name" value="PPR"/>
    <property type="match status" value="5"/>
</dbReference>
<dbReference type="Pfam" id="PF01535">
    <property type="entry name" value="PPR"/>
    <property type="match status" value="2"/>
</dbReference>
<evidence type="ECO:0000256" key="2">
    <source>
        <dbReference type="ARBA" id="ARBA00022737"/>
    </source>
</evidence>
<name>A0A9Q0JTQ6_9MAGN</name>
<dbReference type="FunFam" id="1.25.40.10:FF:000280">
    <property type="entry name" value="Pentatricopeptide repeat-containing protein"/>
    <property type="match status" value="1"/>
</dbReference>
<dbReference type="GO" id="GO:0003723">
    <property type="term" value="F:RNA binding"/>
    <property type="evidence" value="ECO:0007669"/>
    <property type="project" value="InterPro"/>
</dbReference>
<evidence type="ECO:0000313" key="5">
    <source>
        <dbReference type="Proteomes" id="UP001141806"/>
    </source>
</evidence>
<dbReference type="FunFam" id="1.25.40.10:FF:000227">
    <property type="entry name" value="Pentatricopeptide repeat-containing protein At3g13880"/>
    <property type="match status" value="1"/>
</dbReference>
<evidence type="ECO:0000313" key="4">
    <source>
        <dbReference type="EMBL" id="KAJ4950090.1"/>
    </source>
</evidence>
<proteinExistence type="inferred from homology"/>
<feature type="repeat" description="PPR" evidence="3">
    <location>
        <begin position="242"/>
        <end position="276"/>
    </location>
</feature>
<dbReference type="InterPro" id="IPR046960">
    <property type="entry name" value="PPR_At4g14850-like_plant"/>
</dbReference>
<dbReference type="Pfam" id="PF13041">
    <property type="entry name" value="PPR_2"/>
    <property type="match status" value="3"/>
</dbReference>
<comment type="caution">
    <text evidence="4">The sequence shown here is derived from an EMBL/GenBank/DDBJ whole genome shotgun (WGS) entry which is preliminary data.</text>
</comment>
<dbReference type="Pfam" id="PF20431">
    <property type="entry name" value="E_motif"/>
    <property type="match status" value="1"/>
</dbReference>
<dbReference type="SUPFAM" id="SSF48452">
    <property type="entry name" value="TPR-like"/>
    <property type="match status" value="1"/>
</dbReference>
<evidence type="ECO:0000256" key="3">
    <source>
        <dbReference type="PROSITE-ProRule" id="PRU00708"/>
    </source>
</evidence>
<dbReference type="AlphaFoldDB" id="A0A9Q0JTQ6"/>
<feature type="repeat" description="PPR" evidence="3">
    <location>
        <begin position="315"/>
        <end position="345"/>
    </location>
</feature>